<evidence type="ECO:0000259" key="5">
    <source>
        <dbReference type="Pfam" id="PF13458"/>
    </source>
</evidence>
<dbReference type="GO" id="GO:0006865">
    <property type="term" value="P:amino acid transport"/>
    <property type="evidence" value="ECO:0007669"/>
    <property type="project" value="UniProtKB-KW"/>
</dbReference>
<dbReference type="InterPro" id="IPR028082">
    <property type="entry name" value="Peripla_BP_I"/>
</dbReference>
<dbReference type="Pfam" id="PF13458">
    <property type="entry name" value="Peripla_BP_6"/>
    <property type="match status" value="1"/>
</dbReference>
<sequence>MPAFRRFYAAASAWTGRVAVATVAVILALVTPGTVRPAVAELRIGAVVSATGPAEYLGDPEKRTLEIYVEALNAAGGVGGEPIRLMLHDDGGDPETARRLAARLIADDKVSVVIGGTTTATSLAMVPVIEAAQVPFVSLAGAAQIVEPVRKWVFKTPHTDRMACEKIFADLVRRRLTTIAIVSGTDAFGRAMRDQCVKLAPAMGITIAHEETYGPADTDVTAQLAAVKRKSGLKAVVVAGHGQGPAIVTRAYRQVGVGLPLYQSHGVASKQFIALAGPAAEGVRLPAAALLVADKLPDGDPQKPVLRAYADTFRQKTGQPVSAFGGHAYDGLMLVVEAARRAGSVEPARLRDEIERTRGHIGTGGVVTMSPTDHTGLDLSALRLLEIRKGDWVLISEQGS</sequence>
<evidence type="ECO:0000256" key="1">
    <source>
        <dbReference type="ARBA" id="ARBA00010062"/>
    </source>
</evidence>
<comment type="similarity">
    <text evidence="1">Belongs to the leucine-binding protein family.</text>
</comment>
<dbReference type="PRINTS" id="PR00337">
    <property type="entry name" value="LEUILEVALBP"/>
</dbReference>
<protein>
    <submittedName>
        <fullName evidence="6">Leucine-, isoleucine-, valine-, threonine-, and alanine-binding protein</fullName>
    </submittedName>
</protein>
<evidence type="ECO:0000313" key="7">
    <source>
        <dbReference type="Proteomes" id="UP000289200"/>
    </source>
</evidence>
<gene>
    <name evidence="6" type="primary">braC_2</name>
    <name evidence="6" type="ORF">RHODGE_RHODGE_02113</name>
</gene>
<dbReference type="EMBL" id="UWOC01000137">
    <property type="protein sequence ID" value="VCU08254.1"/>
    <property type="molecule type" value="Genomic_DNA"/>
</dbReference>
<dbReference type="AlphaFoldDB" id="A0A447CSR7"/>
<organism evidence="6 7">
    <name type="scientific">Rhodoplanes serenus</name>
    <dbReference type="NCBI Taxonomy" id="200615"/>
    <lineage>
        <taxon>Bacteria</taxon>
        <taxon>Pseudomonadati</taxon>
        <taxon>Pseudomonadota</taxon>
        <taxon>Alphaproteobacteria</taxon>
        <taxon>Hyphomicrobiales</taxon>
        <taxon>Nitrobacteraceae</taxon>
        <taxon>Rhodoplanes</taxon>
    </lineage>
</organism>
<dbReference type="Gene3D" id="3.40.50.2300">
    <property type="match status" value="2"/>
</dbReference>
<dbReference type="InterPro" id="IPR028081">
    <property type="entry name" value="Leu-bd"/>
</dbReference>
<proteinExistence type="inferred from homology"/>
<evidence type="ECO:0000256" key="3">
    <source>
        <dbReference type="ARBA" id="ARBA00022729"/>
    </source>
</evidence>
<keyword evidence="4" id="KW-0029">Amino-acid transport</keyword>
<accession>A0A447CSR7</accession>
<name>A0A447CSR7_9BRAD</name>
<dbReference type="PANTHER" id="PTHR30483:SF38">
    <property type="entry name" value="BLR7848 PROTEIN"/>
    <property type="match status" value="1"/>
</dbReference>
<dbReference type="CDD" id="cd06333">
    <property type="entry name" value="PBP1_ABC_RPA1789-like"/>
    <property type="match status" value="1"/>
</dbReference>
<dbReference type="PANTHER" id="PTHR30483">
    <property type="entry name" value="LEUCINE-SPECIFIC-BINDING PROTEIN"/>
    <property type="match status" value="1"/>
</dbReference>
<keyword evidence="3" id="KW-0732">Signal</keyword>
<comment type="caution">
    <text evidence="6">The sequence shown here is derived from an EMBL/GenBank/DDBJ whole genome shotgun (WGS) entry which is preliminary data.</text>
</comment>
<evidence type="ECO:0000256" key="4">
    <source>
        <dbReference type="ARBA" id="ARBA00022970"/>
    </source>
</evidence>
<keyword evidence="7" id="KW-1185">Reference proteome</keyword>
<dbReference type="RefSeq" id="WP_129608946.1">
    <property type="nucleotide sequence ID" value="NZ_UWOC01000137.1"/>
</dbReference>
<evidence type="ECO:0000313" key="6">
    <source>
        <dbReference type="EMBL" id="VCU08254.1"/>
    </source>
</evidence>
<dbReference type="InterPro" id="IPR000709">
    <property type="entry name" value="Leu_Ile_Val-bd"/>
</dbReference>
<evidence type="ECO:0000256" key="2">
    <source>
        <dbReference type="ARBA" id="ARBA00022448"/>
    </source>
</evidence>
<dbReference type="OrthoDB" id="9791590at2"/>
<keyword evidence="2" id="KW-0813">Transport</keyword>
<dbReference type="InterPro" id="IPR051010">
    <property type="entry name" value="BCAA_transport"/>
</dbReference>
<dbReference type="SUPFAM" id="SSF53822">
    <property type="entry name" value="Periplasmic binding protein-like I"/>
    <property type="match status" value="1"/>
</dbReference>
<dbReference type="Proteomes" id="UP000289200">
    <property type="component" value="Unassembled WGS sequence"/>
</dbReference>
<feature type="domain" description="Leucine-binding protein" evidence="5">
    <location>
        <begin position="42"/>
        <end position="376"/>
    </location>
</feature>
<reference evidence="7" key="1">
    <citation type="submission" date="2018-10" db="EMBL/GenBank/DDBJ databases">
        <authorList>
            <person name="Peiro R."/>
            <person name="Begona"/>
            <person name="Cbmso G."/>
            <person name="Lopez M."/>
            <person name="Gonzalez S."/>
            <person name="Sacristan E."/>
            <person name="Castillo E."/>
        </authorList>
    </citation>
    <scope>NUCLEOTIDE SEQUENCE [LARGE SCALE GENOMIC DNA]</scope>
</reference>